<evidence type="ECO:0000256" key="7">
    <source>
        <dbReference type="SAM" id="Phobius"/>
    </source>
</evidence>
<evidence type="ECO:0000256" key="1">
    <source>
        <dbReference type="ARBA" id="ARBA00004141"/>
    </source>
</evidence>
<dbReference type="PANTHER" id="PTHR48022:SF6">
    <property type="entry name" value="MSTA PROTEIN-RELATED"/>
    <property type="match status" value="1"/>
</dbReference>
<feature type="transmembrane region" description="Helical" evidence="7">
    <location>
        <begin position="173"/>
        <end position="191"/>
    </location>
</feature>
<reference evidence="9 10" key="1">
    <citation type="journal article" date="2021" name="Nat. Commun.">
        <title>Genetic determinants of endophytism in the Arabidopsis root mycobiome.</title>
        <authorList>
            <person name="Mesny F."/>
            <person name="Miyauchi S."/>
            <person name="Thiergart T."/>
            <person name="Pickel B."/>
            <person name="Atanasova L."/>
            <person name="Karlsson M."/>
            <person name="Huettel B."/>
            <person name="Barry K.W."/>
            <person name="Haridas S."/>
            <person name="Chen C."/>
            <person name="Bauer D."/>
            <person name="Andreopoulos W."/>
            <person name="Pangilinan J."/>
            <person name="LaButti K."/>
            <person name="Riley R."/>
            <person name="Lipzen A."/>
            <person name="Clum A."/>
            <person name="Drula E."/>
            <person name="Henrissat B."/>
            <person name="Kohler A."/>
            <person name="Grigoriev I.V."/>
            <person name="Martin F.M."/>
            <person name="Hacquard S."/>
        </authorList>
    </citation>
    <scope>NUCLEOTIDE SEQUENCE [LARGE SCALE GENOMIC DNA]</scope>
    <source>
        <strain evidence="9 10">MPI-SDFR-AT-0080</strain>
    </source>
</reference>
<dbReference type="PROSITE" id="PS50850">
    <property type="entry name" value="MFS"/>
    <property type="match status" value="1"/>
</dbReference>
<comment type="similarity">
    <text evidence="2">Belongs to the major facilitator superfamily. Sugar transporter (TC 2.A.1.1) family.</text>
</comment>
<proteinExistence type="inferred from homology"/>
<comment type="subcellular location">
    <subcellularLocation>
        <location evidence="1">Membrane</location>
        <topology evidence="1">Multi-pass membrane protein</topology>
    </subcellularLocation>
</comment>
<accession>A0ABQ8FQ46</accession>
<dbReference type="Pfam" id="PF00083">
    <property type="entry name" value="Sugar_tr"/>
    <property type="match status" value="1"/>
</dbReference>
<dbReference type="SUPFAM" id="SSF103473">
    <property type="entry name" value="MFS general substrate transporter"/>
    <property type="match status" value="1"/>
</dbReference>
<dbReference type="PRINTS" id="PR00171">
    <property type="entry name" value="SUGRTRNSPORT"/>
</dbReference>
<dbReference type="InterPro" id="IPR005828">
    <property type="entry name" value="MFS_sugar_transport-like"/>
</dbReference>
<keyword evidence="4 7" id="KW-0812">Transmembrane</keyword>
<dbReference type="InterPro" id="IPR020846">
    <property type="entry name" value="MFS_dom"/>
</dbReference>
<sequence>MSPCIHAVAPEPKAYIQGAKSPYFGTYMLFYGTTIFHQVGIDSPFVINIITNAVNVVSTPLPVWIIEKLGRRTMLISGALGMLMCEFVAAAVGVSSPGEDNVVLIAFVCLYIFFFATSWGPAAWVIGEIFPLPIRSKGVAISTASNWFWNWLLAFITPYIIDEQYGNLGVKVFFIWGSTCTLCAVFAYFMVPETKGLSLEQVDQMLEETTPATSSTWVPRYTYADASARAEVAKATRGFRERGSDASQAGIEDGMEFQGFSTIVEDKR</sequence>
<feature type="transmembrane region" description="Helical" evidence="7">
    <location>
        <begin position="102"/>
        <end position="126"/>
    </location>
</feature>
<name>A0ABQ8FQ46_9PEZI</name>
<evidence type="ECO:0000256" key="6">
    <source>
        <dbReference type="ARBA" id="ARBA00023136"/>
    </source>
</evidence>
<feature type="transmembrane region" description="Helical" evidence="7">
    <location>
        <begin position="138"/>
        <end position="161"/>
    </location>
</feature>
<dbReference type="Proteomes" id="UP000774617">
    <property type="component" value="Unassembled WGS sequence"/>
</dbReference>
<keyword evidence="6 7" id="KW-0472">Membrane</keyword>
<dbReference type="InterPro" id="IPR003663">
    <property type="entry name" value="Sugar/inositol_transpt"/>
</dbReference>
<feature type="domain" description="Major facilitator superfamily (MFS) profile" evidence="8">
    <location>
        <begin position="1"/>
        <end position="195"/>
    </location>
</feature>
<evidence type="ECO:0000313" key="10">
    <source>
        <dbReference type="Proteomes" id="UP000774617"/>
    </source>
</evidence>
<dbReference type="InterPro" id="IPR050360">
    <property type="entry name" value="MFS_Sugar_Transporters"/>
</dbReference>
<keyword evidence="10" id="KW-1185">Reference proteome</keyword>
<organism evidence="9 10">
    <name type="scientific">Macrophomina phaseolina</name>
    <dbReference type="NCBI Taxonomy" id="35725"/>
    <lineage>
        <taxon>Eukaryota</taxon>
        <taxon>Fungi</taxon>
        <taxon>Dikarya</taxon>
        <taxon>Ascomycota</taxon>
        <taxon>Pezizomycotina</taxon>
        <taxon>Dothideomycetes</taxon>
        <taxon>Dothideomycetes incertae sedis</taxon>
        <taxon>Botryosphaeriales</taxon>
        <taxon>Botryosphaeriaceae</taxon>
        <taxon>Macrophomina</taxon>
    </lineage>
</organism>
<protein>
    <recommendedName>
        <fullName evidence="8">Major facilitator superfamily (MFS) profile domain-containing protein</fullName>
    </recommendedName>
</protein>
<evidence type="ECO:0000313" key="9">
    <source>
        <dbReference type="EMBL" id="KAH7007878.1"/>
    </source>
</evidence>
<gene>
    <name evidence="9" type="ORF">B0J12DRAFT_753133</name>
</gene>
<keyword evidence="3" id="KW-0813">Transport</keyword>
<evidence type="ECO:0000259" key="8">
    <source>
        <dbReference type="PROSITE" id="PS50850"/>
    </source>
</evidence>
<feature type="transmembrane region" description="Helical" evidence="7">
    <location>
        <begin position="74"/>
        <end position="96"/>
    </location>
</feature>
<evidence type="ECO:0000256" key="5">
    <source>
        <dbReference type="ARBA" id="ARBA00022989"/>
    </source>
</evidence>
<dbReference type="EMBL" id="JAGTJR010000123">
    <property type="protein sequence ID" value="KAH7007878.1"/>
    <property type="molecule type" value="Genomic_DNA"/>
</dbReference>
<evidence type="ECO:0000256" key="3">
    <source>
        <dbReference type="ARBA" id="ARBA00022448"/>
    </source>
</evidence>
<evidence type="ECO:0000256" key="4">
    <source>
        <dbReference type="ARBA" id="ARBA00022692"/>
    </source>
</evidence>
<dbReference type="PANTHER" id="PTHR48022">
    <property type="entry name" value="PLASTIDIC GLUCOSE TRANSPORTER 4"/>
    <property type="match status" value="1"/>
</dbReference>
<evidence type="ECO:0000256" key="2">
    <source>
        <dbReference type="ARBA" id="ARBA00010992"/>
    </source>
</evidence>
<dbReference type="Gene3D" id="1.20.1250.20">
    <property type="entry name" value="MFS general substrate transporter like domains"/>
    <property type="match status" value="1"/>
</dbReference>
<comment type="caution">
    <text evidence="9">The sequence shown here is derived from an EMBL/GenBank/DDBJ whole genome shotgun (WGS) entry which is preliminary data.</text>
</comment>
<dbReference type="InterPro" id="IPR036259">
    <property type="entry name" value="MFS_trans_sf"/>
</dbReference>
<keyword evidence="5 7" id="KW-1133">Transmembrane helix</keyword>